<evidence type="ECO:0000313" key="3">
    <source>
        <dbReference type="Proteomes" id="UP000502665"/>
    </source>
</evidence>
<dbReference type="Gene3D" id="3.40.50.300">
    <property type="entry name" value="P-loop containing nucleotide triphosphate hydrolases"/>
    <property type="match status" value="1"/>
</dbReference>
<name>A0A6M4WGB9_9ACTN</name>
<dbReference type="GO" id="GO:0005524">
    <property type="term" value="F:ATP binding"/>
    <property type="evidence" value="ECO:0007669"/>
    <property type="project" value="UniProtKB-KW"/>
</dbReference>
<evidence type="ECO:0000259" key="1">
    <source>
        <dbReference type="Pfam" id="PF13191"/>
    </source>
</evidence>
<organism evidence="2 3">
    <name type="scientific">Streptomyces asoensis</name>
    <dbReference type="NCBI Taxonomy" id="249586"/>
    <lineage>
        <taxon>Bacteria</taxon>
        <taxon>Bacillati</taxon>
        <taxon>Actinomycetota</taxon>
        <taxon>Actinomycetes</taxon>
        <taxon>Kitasatosporales</taxon>
        <taxon>Streptomycetaceae</taxon>
        <taxon>Streptomyces</taxon>
    </lineage>
</organism>
<dbReference type="Proteomes" id="UP000502665">
    <property type="component" value="Chromosome"/>
</dbReference>
<keyword evidence="3" id="KW-1185">Reference proteome</keyword>
<protein>
    <submittedName>
        <fullName evidence="2">ATP-binding protein</fullName>
    </submittedName>
</protein>
<keyword evidence="2" id="KW-0067">ATP-binding</keyword>
<dbReference type="Pfam" id="PF13191">
    <property type="entry name" value="AAA_16"/>
    <property type="match status" value="1"/>
</dbReference>
<dbReference type="InterPro" id="IPR041664">
    <property type="entry name" value="AAA_16"/>
</dbReference>
<feature type="domain" description="Orc1-like AAA ATPase" evidence="1">
    <location>
        <begin position="98"/>
        <end position="221"/>
    </location>
</feature>
<dbReference type="InterPro" id="IPR027417">
    <property type="entry name" value="P-loop_NTPase"/>
</dbReference>
<sequence length="455" mass="50448">MSRNTLSAALNARLISTGEGSKVPALRTLEGIADATGADVVPLEELRDAALEQARLAASAPPGSPVWSEFAAPPAGIAEDLLVADFAYGILEPLARGFVGRSRYIDAVESAVGDTTLPSGYILITGEPGIGKTSLMAELVRRGKWLHHFNIATSGASTTEAFLRNICAQLVVRYSLGHKSLPPRAGRDSLFLLGLLGRVAARQDSPLVIVVDAIDEAADDGAPGANRLSLPRQLPDNVYVVVTSRGRNAYELDADRIRHIEIEDDSEFNRADLLLYVETFVEENAERMAAVLRSAEREGYDFVERFLERSEGNFLYAVRVLPEIARGGLPWRGHVDDLPLGLREYYRRHWGMMRAGDPELFDEVHRPVIQGFAVLHETTAETIAETWDLPVERVRGAVETWREFLNRAQPDVHGRSRYRIYHKSFLDFLLTTAGIDVVENRFLDFVDDAVEWDDE</sequence>
<evidence type="ECO:0000313" key="2">
    <source>
        <dbReference type="EMBL" id="QJS99057.1"/>
    </source>
</evidence>
<reference evidence="2" key="1">
    <citation type="submission" date="2020-03" db="EMBL/GenBank/DDBJ databases">
        <title>Molecular networking-based the target discovery of potent antiproliferative macrolactams: 5/6/7/16 polycyclic ansamycins and glycosylated trienomycin from Streptomyces cacaoi subsp. asoensis.</title>
        <authorList>
            <person name="Liu L.-L."/>
        </authorList>
    </citation>
    <scope>NUCLEOTIDE SEQUENCE [LARGE SCALE GENOMIC DNA]</scope>
    <source>
        <strain evidence="2">H2S5</strain>
    </source>
</reference>
<accession>A0A6M4WGB9</accession>
<dbReference type="PANTHER" id="PTHR10039:SF17">
    <property type="entry name" value="FUNGAL STAND N-TERMINAL GOODBYE DOMAIN-CONTAINING PROTEIN-RELATED"/>
    <property type="match status" value="1"/>
</dbReference>
<dbReference type="AlphaFoldDB" id="A0A6M4WGB9"/>
<dbReference type="PANTHER" id="PTHR10039">
    <property type="entry name" value="AMELOGENIN"/>
    <property type="match status" value="1"/>
</dbReference>
<keyword evidence="2" id="KW-0547">Nucleotide-binding</keyword>
<proteinExistence type="predicted"/>
<dbReference type="EMBL" id="CP049838">
    <property type="protein sequence ID" value="QJS99057.1"/>
    <property type="molecule type" value="Genomic_DNA"/>
</dbReference>
<dbReference type="SUPFAM" id="SSF52540">
    <property type="entry name" value="P-loop containing nucleoside triphosphate hydrolases"/>
    <property type="match status" value="1"/>
</dbReference>
<dbReference type="RefSeq" id="WP_171394711.1">
    <property type="nucleotide sequence ID" value="NZ_CP049838.1"/>
</dbReference>
<gene>
    <name evidence="2" type="ORF">G9272_00815</name>
</gene>